<dbReference type="Pfam" id="PF00227">
    <property type="entry name" value="Proteasome"/>
    <property type="match status" value="1"/>
</dbReference>
<dbReference type="SUPFAM" id="SSF56235">
    <property type="entry name" value="N-terminal nucleophile aminohydrolases (Ntn hydrolases)"/>
    <property type="match status" value="1"/>
</dbReference>
<dbReference type="GO" id="GO:0051603">
    <property type="term" value="P:proteolysis involved in protein catabolic process"/>
    <property type="evidence" value="ECO:0007669"/>
    <property type="project" value="InterPro"/>
</dbReference>
<dbReference type="PIRSF" id="PIRSF009120">
    <property type="entry name" value="UCP009120_prtse"/>
    <property type="match status" value="1"/>
</dbReference>
<organism evidence="1 2">
    <name type="scientific">Stenotrophomonas maltophilia</name>
    <name type="common">Pseudomonas maltophilia</name>
    <name type="synonym">Xanthomonas maltophilia</name>
    <dbReference type="NCBI Taxonomy" id="40324"/>
    <lineage>
        <taxon>Bacteria</taxon>
        <taxon>Pseudomonadati</taxon>
        <taxon>Pseudomonadota</taxon>
        <taxon>Gammaproteobacteria</taxon>
        <taxon>Lysobacterales</taxon>
        <taxon>Lysobacteraceae</taxon>
        <taxon>Stenotrophomonas</taxon>
        <taxon>Stenotrophomonas maltophilia group</taxon>
    </lineage>
</organism>
<proteinExistence type="predicted"/>
<name>A0AAJ2JG85_STEMA</name>
<dbReference type="AlphaFoldDB" id="A0AAJ2JG85"/>
<comment type="caution">
    <text evidence="1">The sequence shown here is derived from an EMBL/GenBank/DDBJ whole genome shotgun (WGS) entry which is preliminary data.</text>
</comment>
<keyword evidence="1" id="KW-0647">Proteasome</keyword>
<dbReference type="Proteomes" id="UP001251948">
    <property type="component" value="Unassembled WGS sequence"/>
</dbReference>
<dbReference type="GO" id="GO:0005839">
    <property type="term" value="C:proteasome core complex"/>
    <property type="evidence" value="ECO:0007669"/>
    <property type="project" value="InterPro"/>
</dbReference>
<gene>
    <name evidence="1" type="ORF">ROV92_14890</name>
</gene>
<dbReference type="InterPro" id="IPR029055">
    <property type="entry name" value="Ntn_hydrolases_N"/>
</dbReference>
<sequence>MTYCVGIEVDEGLVFAADTRTNASLDDVRVHRKLHVFEYPGQAAYVLMAAGNLATTQLLVSRLGRDAGDRRTPNLRDMAHLFEAAEYVGQLLVDSQVHSAHSEHGHDGVNTQATLIFGGQIAGERPGLYMIYPLGNAIAASPETPYLQIGESKYGKPILDRILSPATRLEDAARTAIVSLDSTIRSNLSVGLPIDLALLRDGELRIGQQLRLGADSALYADIHQNWSRRLEQAVDSLPRFPWETTER</sequence>
<reference evidence="1" key="1">
    <citation type="submission" date="2023-07" db="EMBL/GenBank/DDBJ databases">
        <title>Comparative genomics of clinical Stenotrophomonas maltophilia isolates reveals regions of diversity which correlate with colonization and persistence in vivo.</title>
        <authorList>
            <person name="Mcdaniel M.S."/>
            <person name="Swords W.E."/>
            <person name="Sumpter N.A."/>
            <person name="Lindgren N.R."/>
            <person name="Billiot C.E."/>
        </authorList>
    </citation>
    <scope>NUCLEOTIDE SEQUENCE</scope>
    <source>
        <strain evidence="1">Ism4</strain>
    </source>
</reference>
<evidence type="ECO:0000313" key="1">
    <source>
        <dbReference type="EMBL" id="MDT3469269.1"/>
    </source>
</evidence>
<dbReference type="EMBL" id="JAVSKO010000006">
    <property type="protein sequence ID" value="MDT3469269.1"/>
    <property type="molecule type" value="Genomic_DNA"/>
</dbReference>
<dbReference type="RefSeq" id="WP_308309175.1">
    <property type="nucleotide sequence ID" value="NZ_JAVSKO010000006.1"/>
</dbReference>
<evidence type="ECO:0000313" key="2">
    <source>
        <dbReference type="Proteomes" id="UP001251948"/>
    </source>
</evidence>
<protein>
    <submittedName>
        <fullName evidence="1">20S proteasome subunit A/B</fullName>
    </submittedName>
</protein>
<dbReference type="Gene3D" id="3.60.20.10">
    <property type="entry name" value="Glutamine Phosphoribosylpyrophosphate, subunit 1, domain 1"/>
    <property type="match status" value="1"/>
</dbReference>
<dbReference type="InterPro" id="IPR016545">
    <property type="entry name" value="UCP009120_prtse"/>
</dbReference>
<dbReference type="InterPro" id="IPR001353">
    <property type="entry name" value="Proteasome_sua/b"/>
</dbReference>
<accession>A0AAJ2JG85</accession>